<proteinExistence type="predicted"/>
<keyword evidence="3" id="KW-1185">Reference proteome</keyword>
<dbReference type="AlphaFoldDB" id="A0A5J5ATV8"/>
<evidence type="ECO:0000313" key="2">
    <source>
        <dbReference type="EMBL" id="KAA8533132.1"/>
    </source>
</evidence>
<dbReference type="EMBL" id="CM018042">
    <property type="protein sequence ID" value="KAA8533132.1"/>
    <property type="molecule type" value="Genomic_DNA"/>
</dbReference>
<gene>
    <name evidence="2" type="ORF">F0562_033335</name>
</gene>
<name>A0A5J5ATV8_9ASTE</name>
<organism evidence="2 3">
    <name type="scientific">Nyssa sinensis</name>
    <dbReference type="NCBI Taxonomy" id="561372"/>
    <lineage>
        <taxon>Eukaryota</taxon>
        <taxon>Viridiplantae</taxon>
        <taxon>Streptophyta</taxon>
        <taxon>Embryophyta</taxon>
        <taxon>Tracheophyta</taxon>
        <taxon>Spermatophyta</taxon>
        <taxon>Magnoliopsida</taxon>
        <taxon>eudicotyledons</taxon>
        <taxon>Gunneridae</taxon>
        <taxon>Pentapetalae</taxon>
        <taxon>asterids</taxon>
        <taxon>Cornales</taxon>
        <taxon>Nyssaceae</taxon>
        <taxon>Nyssa</taxon>
    </lineage>
</organism>
<reference evidence="2 3" key="1">
    <citation type="submission" date="2019-09" db="EMBL/GenBank/DDBJ databases">
        <title>A chromosome-level genome assembly of the Chinese tupelo Nyssa sinensis.</title>
        <authorList>
            <person name="Yang X."/>
            <person name="Kang M."/>
            <person name="Yang Y."/>
            <person name="Xiong H."/>
            <person name="Wang M."/>
            <person name="Zhang Z."/>
            <person name="Wang Z."/>
            <person name="Wu H."/>
            <person name="Ma T."/>
            <person name="Liu J."/>
            <person name="Xi Z."/>
        </authorList>
    </citation>
    <scope>NUCLEOTIDE SEQUENCE [LARGE SCALE GENOMIC DNA]</scope>
    <source>
        <strain evidence="2">J267</strain>
        <tissue evidence="2">Leaf</tissue>
    </source>
</reference>
<accession>A0A5J5ATV8</accession>
<sequence>MIELHFQIEHGVFIIFAHGDSGLLEFDDWGKTGQVALRTITENGLIENNIDIENDEVVLKKTKEWEFGMEDKKKKRSANGGSESKSKSKHAGAVDRKFDGQSFRLIESESGSGHGHESSSNMNHCVDVSLSDSDTETIVEIP</sequence>
<feature type="compositionally biased region" description="Acidic residues" evidence="1">
    <location>
        <begin position="133"/>
        <end position="142"/>
    </location>
</feature>
<feature type="region of interest" description="Disordered" evidence="1">
    <location>
        <begin position="69"/>
        <end position="142"/>
    </location>
</feature>
<dbReference type="Proteomes" id="UP000325577">
    <property type="component" value="Linkage Group LG19"/>
</dbReference>
<evidence type="ECO:0000256" key="1">
    <source>
        <dbReference type="SAM" id="MobiDB-lite"/>
    </source>
</evidence>
<protein>
    <submittedName>
        <fullName evidence="2">Uncharacterized protein</fullName>
    </submittedName>
</protein>
<evidence type="ECO:0000313" key="3">
    <source>
        <dbReference type="Proteomes" id="UP000325577"/>
    </source>
</evidence>